<organism evidence="3 4">
    <name type="scientific">Kytococcus sedentarius (strain ATCC 14392 / DSM 20547 / JCM 11482 / CCUG 33030 / NBRC 15357 / NCTC 11040 / CCM 314 / 541)</name>
    <name type="common">Micrococcus sedentarius</name>
    <dbReference type="NCBI Taxonomy" id="478801"/>
    <lineage>
        <taxon>Bacteria</taxon>
        <taxon>Bacillati</taxon>
        <taxon>Actinomycetota</taxon>
        <taxon>Actinomycetes</taxon>
        <taxon>Micrococcales</taxon>
        <taxon>Kytococcaceae</taxon>
        <taxon>Kytococcus</taxon>
    </lineage>
</organism>
<accession>C7NK36</accession>
<dbReference type="KEGG" id="kse:Ksed_03460"/>
<evidence type="ECO:0000256" key="2">
    <source>
        <dbReference type="SAM" id="Phobius"/>
    </source>
</evidence>
<reference evidence="3 4" key="1">
    <citation type="journal article" date="2009" name="Stand. Genomic Sci.">
        <title>Complete genome sequence of Kytococcus sedentarius type strain (541).</title>
        <authorList>
            <person name="Sims D."/>
            <person name="Brettin T."/>
            <person name="Detter J.C."/>
            <person name="Han C."/>
            <person name="Lapidus A."/>
            <person name="Copeland A."/>
            <person name="Glavina Del Rio T."/>
            <person name="Nolan M."/>
            <person name="Chen F."/>
            <person name="Lucas S."/>
            <person name="Tice H."/>
            <person name="Cheng J.F."/>
            <person name="Bruce D."/>
            <person name="Goodwin L."/>
            <person name="Pitluck S."/>
            <person name="Ovchinnikova G."/>
            <person name="Pati A."/>
            <person name="Ivanova N."/>
            <person name="Mavrommatis K."/>
            <person name="Chen A."/>
            <person name="Palaniappan K."/>
            <person name="D'haeseleer P."/>
            <person name="Chain P."/>
            <person name="Bristow J."/>
            <person name="Eisen J.A."/>
            <person name="Markowitz V."/>
            <person name="Hugenholtz P."/>
            <person name="Schneider S."/>
            <person name="Goker M."/>
            <person name="Pukall R."/>
            <person name="Kyrpides N.C."/>
            <person name="Klenk H.P."/>
        </authorList>
    </citation>
    <scope>NUCLEOTIDE SEQUENCE [LARGE SCALE GENOMIC DNA]</scope>
    <source>
        <strain evidence="4">ATCC 14392 / DSM 20547 / JCM 11482 / CCUG 33030 / NBRC 15357 / NCTC 11040 / CCM 314 / 541</strain>
    </source>
</reference>
<keyword evidence="2" id="KW-0472">Membrane</keyword>
<dbReference type="STRING" id="478801.Ksed_03460"/>
<dbReference type="RefSeq" id="WP_012801841.1">
    <property type="nucleotide sequence ID" value="NC_013169.1"/>
</dbReference>
<evidence type="ECO:0000313" key="3">
    <source>
        <dbReference type="EMBL" id="ACV05423.1"/>
    </source>
</evidence>
<dbReference type="EMBL" id="CP001686">
    <property type="protein sequence ID" value="ACV05423.1"/>
    <property type="molecule type" value="Genomic_DNA"/>
</dbReference>
<keyword evidence="2" id="KW-0812">Transmembrane</keyword>
<feature type="transmembrane region" description="Helical" evidence="2">
    <location>
        <begin position="12"/>
        <end position="33"/>
    </location>
</feature>
<dbReference type="AlphaFoldDB" id="C7NK36"/>
<dbReference type="Proteomes" id="UP000006666">
    <property type="component" value="Chromosome"/>
</dbReference>
<dbReference type="HOGENOM" id="CLU_2861955_0_0_11"/>
<keyword evidence="4" id="KW-1185">Reference proteome</keyword>
<evidence type="ECO:0000256" key="1">
    <source>
        <dbReference type="SAM" id="MobiDB-lite"/>
    </source>
</evidence>
<keyword evidence="2" id="KW-1133">Transmembrane helix</keyword>
<evidence type="ECO:0000313" key="4">
    <source>
        <dbReference type="Proteomes" id="UP000006666"/>
    </source>
</evidence>
<proteinExistence type="predicted"/>
<feature type="region of interest" description="Disordered" evidence="1">
    <location>
        <begin position="39"/>
        <end position="64"/>
    </location>
</feature>
<name>C7NK36_KYTSD</name>
<gene>
    <name evidence="3" type="ordered locus">Ksed_03460</name>
</gene>
<sequence length="64" mass="7106">MNRLFDNPTAVIMAGGSFLLLLVAVTVLVSLMFRSSRRAAENERARAERHDLGLDHGEDQPSPR</sequence>
<protein>
    <submittedName>
        <fullName evidence="3">Uncharacterized protein</fullName>
    </submittedName>
</protein>